<keyword evidence="4" id="KW-1185">Reference proteome</keyword>
<reference evidence="3" key="1">
    <citation type="submission" date="2018-08" db="EMBL/GenBank/DDBJ databases">
        <title>A genome reference for cultivated species of the human gut microbiota.</title>
        <authorList>
            <person name="Zou Y."/>
            <person name="Xue W."/>
            <person name="Luo G."/>
        </authorList>
    </citation>
    <scope>NUCLEOTIDE SEQUENCE [LARGE SCALE GENOMIC DNA]</scope>
    <source>
        <strain evidence="3">TF05-5AC</strain>
    </source>
</reference>
<accession>A0A3E3HWH3</accession>
<evidence type="ECO:0000256" key="2">
    <source>
        <dbReference type="SAM" id="Phobius"/>
    </source>
</evidence>
<dbReference type="InterPro" id="IPR016024">
    <property type="entry name" value="ARM-type_fold"/>
</dbReference>
<evidence type="ECO:0000313" key="4">
    <source>
        <dbReference type="Proteomes" id="UP000260812"/>
    </source>
</evidence>
<gene>
    <name evidence="3" type="ORF">DXC51_25845</name>
</gene>
<dbReference type="GeneID" id="97990183"/>
<keyword evidence="2" id="KW-1133">Transmembrane helix</keyword>
<comment type="caution">
    <text evidence="3">The sequence shown here is derived from an EMBL/GenBank/DDBJ whole genome shotgun (WGS) entry which is preliminary data.</text>
</comment>
<dbReference type="RefSeq" id="WP_117545714.1">
    <property type="nucleotide sequence ID" value="NZ_QVLV01000029.1"/>
</dbReference>
<keyword evidence="1" id="KW-0175">Coiled coil</keyword>
<feature type="transmembrane region" description="Helical" evidence="2">
    <location>
        <begin position="294"/>
        <end position="316"/>
    </location>
</feature>
<protein>
    <recommendedName>
        <fullName evidence="5">Phage tail tape measure protein</fullName>
    </recommendedName>
</protein>
<feature type="transmembrane region" description="Helical" evidence="2">
    <location>
        <begin position="526"/>
        <end position="549"/>
    </location>
</feature>
<feature type="transmembrane region" description="Helical" evidence="2">
    <location>
        <begin position="344"/>
        <end position="364"/>
    </location>
</feature>
<evidence type="ECO:0000256" key="1">
    <source>
        <dbReference type="SAM" id="Coils"/>
    </source>
</evidence>
<name>A0A3E3HWH3_9FIRM</name>
<feature type="coiled-coil region" evidence="1">
    <location>
        <begin position="18"/>
        <end position="45"/>
    </location>
</feature>
<dbReference type="SUPFAM" id="SSF48371">
    <property type="entry name" value="ARM repeat"/>
    <property type="match status" value="1"/>
</dbReference>
<dbReference type="Proteomes" id="UP000260812">
    <property type="component" value="Unassembled WGS sequence"/>
</dbReference>
<evidence type="ECO:0008006" key="5">
    <source>
        <dbReference type="Google" id="ProtNLM"/>
    </source>
</evidence>
<dbReference type="Gene3D" id="1.20.120.20">
    <property type="entry name" value="Apolipoprotein"/>
    <property type="match status" value="1"/>
</dbReference>
<keyword evidence="2" id="KW-0472">Membrane</keyword>
<dbReference type="EMBL" id="QVLV01000029">
    <property type="protein sequence ID" value="RGE56188.1"/>
    <property type="molecule type" value="Genomic_DNA"/>
</dbReference>
<organism evidence="3 4">
    <name type="scientific">Eisenbergiella massiliensis</name>
    <dbReference type="NCBI Taxonomy" id="1720294"/>
    <lineage>
        <taxon>Bacteria</taxon>
        <taxon>Bacillati</taxon>
        <taxon>Bacillota</taxon>
        <taxon>Clostridia</taxon>
        <taxon>Lachnospirales</taxon>
        <taxon>Lachnospiraceae</taxon>
        <taxon>Eisenbergiella</taxon>
    </lineage>
</organism>
<evidence type="ECO:0000313" key="3">
    <source>
        <dbReference type="EMBL" id="RGE56188.1"/>
    </source>
</evidence>
<dbReference type="AlphaFoldDB" id="A0A3E3HWH3"/>
<keyword evidence="2" id="KW-0812">Transmembrane</keyword>
<proteinExistence type="predicted"/>
<sequence length="1023" mass="111718">MAYDAEIRVKTKIDNSEVVKLEADLEATEKKAEETGKALDQVTLNKDTADTAQHAAAGMESLADKTRKAASEAQNLDDAFKNTKIHLADGTTFDWNGNVIEEAVQDTAELNQEQTRLSDVAEKAAESMRTIAEETRKANDAANGLGESPATGMEKQLKPAQNMLAFIKQSFQDIPILFAGIANKSTAKIQQMEEEWDNLSDKAAHYRGVLQELESRGLGFGNQEYDDAYVEWQKAEQAVKEYKAQLVGAKAQQKDLSTGLKNVGEEGKKAFNKMNTGARKTKSMFGTMASRMKGLLLSLLIFNWISKGFNAMVAGMKKGFENLMKYSGNYANSVQSLKNAQATLGNSFAAAFAPIVQTVIPWLVQLINTISRAMTYVAQFIAILGGKSTFTRAKQVQDAYNKSLSGTAGAAKKAAGALAKFDDLDVLQKQDSSGGGENAADMFENVPVDPKVKGWLDGIRDKLKPILDYMKELKNAFIDGFWDGLGDPSGRLETIKKGLEQIKEALLDIWNDPAVRSAADAWAKSLLYMFGSLVGSIASIGLTIAAAFVGGLGEYLENNTGRIKDFLVSVFNIGTEINNLLSELFQSIAYIFEAFASESGIRFVSALIGVFADAGMGLLEVALKLGRDILNMLIQPIVENQEGFRTALEGLLSGAATILEGLKTSIDSIFDNLNAVYDAHFKPFFDSIAAGLTSIVNTILTVWNGNIQPIIDRISQKISELLTQYITPFVNNVVEFIGQIATHLQNFWELFLQPLVEWFISFAVPILSEAISLIIEVIIKVVEEIMADLNGLMEFINDTVMPAWNGFWESAGDMFDAFWQAIKAIGDLIKDMFVGIIDVIRKLIDKDWKGAWDSAKKIFTTFKDNVKSIIDSIREFFQKFLDWIGEKIEWVLNKVQGIKDFFGGGGGGSSTGDGGYARTAVYRTAVSPVLADVPKLATGAVLRGGNPFLAWINDQGPGHTNIEAPLDTIRQGLREELSALGFGSGGQTKIVLQINGQDVGEAIVEDMLSVMNRKGYDVEVLGV</sequence>